<protein>
    <submittedName>
        <fullName evidence="3">Uncharacterized protein</fullName>
    </submittedName>
</protein>
<feature type="region of interest" description="Disordered" evidence="1">
    <location>
        <begin position="114"/>
        <end position="135"/>
    </location>
</feature>
<evidence type="ECO:0000256" key="1">
    <source>
        <dbReference type="SAM" id="MobiDB-lite"/>
    </source>
</evidence>
<comment type="caution">
    <text evidence="3">The sequence shown here is derived from an EMBL/GenBank/DDBJ whole genome shotgun (WGS) entry which is preliminary data.</text>
</comment>
<proteinExistence type="predicted"/>
<reference evidence="3" key="2">
    <citation type="journal article" date="2022" name="Microbiol. Resour. Announc.">
        <title>Metagenome Sequencing to Explore Phylogenomics of Terrestrial Cyanobacteria.</title>
        <authorList>
            <person name="Ward R.D."/>
            <person name="Stajich J.E."/>
            <person name="Johansen J.R."/>
            <person name="Huntemann M."/>
            <person name="Clum A."/>
            <person name="Foster B."/>
            <person name="Foster B."/>
            <person name="Roux S."/>
            <person name="Palaniappan K."/>
            <person name="Varghese N."/>
            <person name="Mukherjee S."/>
            <person name="Reddy T.B.K."/>
            <person name="Daum C."/>
            <person name="Copeland A."/>
            <person name="Chen I.A."/>
            <person name="Ivanova N.N."/>
            <person name="Kyrpides N.C."/>
            <person name="Shapiro N."/>
            <person name="Eloe-Fadrosh E.A."/>
            <person name="Pietrasiak N."/>
        </authorList>
    </citation>
    <scope>NUCLEOTIDE SEQUENCE</scope>
    <source>
        <strain evidence="3">JT2-VF2</strain>
    </source>
</reference>
<keyword evidence="2" id="KW-0812">Transmembrane</keyword>
<dbReference type="AlphaFoldDB" id="A0A951Q555"/>
<sequence length="135" mass="15293">MSDNSILLNDLVMETVPHQDLRNEVQQEQAETNALTIPDVVISLTPITLIFSWIAFFIILRKSRTSVNNKMSFSVKSLHKVPCKNCQYYTNNNYIKCAVQPSIVLTEEAKNCSDYSPHQGKLSPKNIFGKDNNSD</sequence>
<keyword evidence="2" id="KW-1133">Transmembrane helix</keyword>
<reference evidence="3" key="1">
    <citation type="submission" date="2021-05" db="EMBL/GenBank/DDBJ databases">
        <authorList>
            <person name="Pietrasiak N."/>
            <person name="Ward R."/>
            <person name="Stajich J.E."/>
            <person name="Kurbessoian T."/>
        </authorList>
    </citation>
    <scope>NUCLEOTIDE SEQUENCE</scope>
    <source>
        <strain evidence="3">JT2-VF2</strain>
    </source>
</reference>
<evidence type="ECO:0000313" key="4">
    <source>
        <dbReference type="Proteomes" id="UP000715781"/>
    </source>
</evidence>
<evidence type="ECO:0000256" key="2">
    <source>
        <dbReference type="SAM" id="Phobius"/>
    </source>
</evidence>
<evidence type="ECO:0000313" key="3">
    <source>
        <dbReference type="EMBL" id="MBW4565522.1"/>
    </source>
</evidence>
<dbReference type="EMBL" id="JAHHHN010000040">
    <property type="protein sequence ID" value="MBW4565522.1"/>
    <property type="molecule type" value="Genomic_DNA"/>
</dbReference>
<accession>A0A951Q555</accession>
<feature type="transmembrane region" description="Helical" evidence="2">
    <location>
        <begin position="40"/>
        <end position="60"/>
    </location>
</feature>
<dbReference type="Proteomes" id="UP000715781">
    <property type="component" value="Unassembled WGS sequence"/>
</dbReference>
<name>A0A951Q555_9NOST</name>
<keyword evidence="2" id="KW-0472">Membrane</keyword>
<gene>
    <name evidence="3" type="ORF">KME32_31460</name>
</gene>
<organism evidence="3 4">
    <name type="scientific">Mojavia pulchra JT2-VF2</name>
    <dbReference type="NCBI Taxonomy" id="287848"/>
    <lineage>
        <taxon>Bacteria</taxon>
        <taxon>Bacillati</taxon>
        <taxon>Cyanobacteriota</taxon>
        <taxon>Cyanophyceae</taxon>
        <taxon>Nostocales</taxon>
        <taxon>Nostocaceae</taxon>
    </lineage>
</organism>